<dbReference type="GO" id="GO:0031071">
    <property type="term" value="F:cysteine desulfurase activity"/>
    <property type="evidence" value="ECO:0007669"/>
    <property type="project" value="UniProtKB-EC"/>
</dbReference>
<evidence type="ECO:0000313" key="13">
    <source>
        <dbReference type="Proteomes" id="UP000030988"/>
    </source>
</evidence>
<comment type="catalytic activity">
    <reaction evidence="10">
        <text>(sulfur carrier)-H + L-cysteine = (sulfur carrier)-SH + L-alanine</text>
        <dbReference type="Rhea" id="RHEA:43892"/>
        <dbReference type="Rhea" id="RHEA-COMP:14737"/>
        <dbReference type="Rhea" id="RHEA-COMP:14739"/>
        <dbReference type="ChEBI" id="CHEBI:29917"/>
        <dbReference type="ChEBI" id="CHEBI:35235"/>
        <dbReference type="ChEBI" id="CHEBI:57972"/>
        <dbReference type="ChEBI" id="CHEBI:64428"/>
        <dbReference type="EC" id="2.8.1.7"/>
    </reaction>
</comment>
<organism evidence="12 13">
    <name type="scientific">Croceibacterium mercuriale</name>
    <dbReference type="NCBI Taxonomy" id="1572751"/>
    <lineage>
        <taxon>Bacteria</taxon>
        <taxon>Pseudomonadati</taxon>
        <taxon>Pseudomonadota</taxon>
        <taxon>Alphaproteobacteria</taxon>
        <taxon>Sphingomonadales</taxon>
        <taxon>Erythrobacteraceae</taxon>
        <taxon>Croceibacterium</taxon>
    </lineage>
</organism>
<evidence type="ECO:0000256" key="6">
    <source>
        <dbReference type="ARBA" id="ARBA00022723"/>
    </source>
</evidence>
<gene>
    <name evidence="12" type="ORF">PK98_06705</name>
</gene>
<dbReference type="InterPro" id="IPR015422">
    <property type="entry name" value="PyrdxlP-dep_Trfase_small"/>
</dbReference>
<dbReference type="Gene3D" id="3.90.1150.10">
    <property type="entry name" value="Aspartate Aminotransferase, domain 1"/>
    <property type="match status" value="1"/>
</dbReference>
<sequence length="359" mass="37391">MIRTYLDHAATTPLRPQARTALEEGWRLWANPSSPHAEGRAARRALEDARERIRQALGWTGELVFTSGASEAAALALDHAQAGSRLVSAVEHDSILRAATGATVLPVGADGALDPEVLARELAAADDPLVAVQSLNSETGARQDLPAIADHVRAAGGLLLVDASQSAGKYPLPCTPDMVIVSAHKFGGPVGIGALLVADWAMLRPGGGQERGYRPGTENLPGALAMAAALNAAGDAYMSFDPDEVLRPFAAEVRALGGVWLSDRLAAPSGYIHAVAMPELSATAQLMRFDLAGIAVSQGSACSSGSLRISHVLAAIDLPDALAARTIRISLGWNTTREDLDRFCDAWLGLARPAAGRAA</sequence>
<dbReference type="OrthoDB" id="9808002at2"/>
<keyword evidence="8" id="KW-0408">Iron</keyword>
<evidence type="ECO:0000259" key="11">
    <source>
        <dbReference type="Pfam" id="PF00266"/>
    </source>
</evidence>
<evidence type="ECO:0000313" key="12">
    <source>
        <dbReference type="EMBL" id="KHL26182.1"/>
    </source>
</evidence>
<comment type="similarity">
    <text evidence="3">Belongs to the class-V pyridoxal-phosphate-dependent aminotransferase family. NifS/IscS subfamily.</text>
</comment>
<accession>A0A0B2C1P7</accession>
<evidence type="ECO:0000256" key="8">
    <source>
        <dbReference type="ARBA" id="ARBA00023004"/>
    </source>
</evidence>
<dbReference type="InterPro" id="IPR016454">
    <property type="entry name" value="Cysteine_dSase"/>
</dbReference>
<protein>
    <recommendedName>
        <fullName evidence="4">Cysteine desulfurase</fullName>
    </recommendedName>
</protein>
<dbReference type="InterPro" id="IPR000192">
    <property type="entry name" value="Aminotrans_V_dom"/>
</dbReference>
<reference evidence="12 13" key="1">
    <citation type="submission" date="2014-11" db="EMBL/GenBank/DDBJ databases">
        <title>Draft genome sequence of Kirrobacter mercurialis.</title>
        <authorList>
            <person name="Coil D.A."/>
            <person name="Eisen J.A."/>
        </authorList>
    </citation>
    <scope>NUCLEOTIDE SEQUENCE [LARGE SCALE GENOMIC DNA]</scope>
    <source>
        <strain evidence="12 13">Coronado</strain>
    </source>
</reference>
<evidence type="ECO:0000256" key="4">
    <source>
        <dbReference type="ARBA" id="ARBA00013558"/>
    </source>
</evidence>
<dbReference type="InterPro" id="IPR015424">
    <property type="entry name" value="PyrdxlP-dep_Trfase"/>
</dbReference>
<keyword evidence="5 12" id="KW-0808">Transferase</keyword>
<dbReference type="Proteomes" id="UP000030988">
    <property type="component" value="Unassembled WGS sequence"/>
</dbReference>
<evidence type="ECO:0000256" key="2">
    <source>
        <dbReference type="ARBA" id="ARBA00003120"/>
    </source>
</evidence>
<dbReference type="InterPro" id="IPR015421">
    <property type="entry name" value="PyrdxlP-dep_Trfase_major"/>
</dbReference>
<dbReference type="AlphaFoldDB" id="A0A0B2C1P7"/>
<feature type="domain" description="Aminotransferase class V" evidence="11">
    <location>
        <begin position="4"/>
        <end position="343"/>
    </location>
</feature>
<dbReference type="GO" id="GO:0046872">
    <property type="term" value="F:metal ion binding"/>
    <property type="evidence" value="ECO:0007669"/>
    <property type="project" value="UniProtKB-KW"/>
</dbReference>
<keyword evidence="13" id="KW-1185">Reference proteome</keyword>
<name>A0A0B2C1P7_9SPHN</name>
<evidence type="ECO:0000256" key="3">
    <source>
        <dbReference type="ARBA" id="ARBA00006490"/>
    </source>
</evidence>
<dbReference type="STRING" id="1572751.PK98_06705"/>
<evidence type="ECO:0000256" key="5">
    <source>
        <dbReference type="ARBA" id="ARBA00022679"/>
    </source>
</evidence>
<dbReference type="GO" id="GO:0008483">
    <property type="term" value="F:transaminase activity"/>
    <property type="evidence" value="ECO:0007669"/>
    <property type="project" value="UniProtKB-KW"/>
</dbReference>
<dbReference type="PIRSF" id="PIRSF005572">
    <property type="entry name" value="NifS"/>
    <property type="match status" value="1"/>
</dbReference>
<dbReference type="PANTHER" id="PTHR11601">
    <property type="entry name" value="CYSTEINE DESULFURYLASE FAMILY MEMBER"/>
    <property type="match status" value="1"/>
</dbReference>
<evidence type="ECO:0000256" key="1">
    <source>
        <dbReference type="ARBA" id="ARBA00001933"/>
    </source>
</evidence>
<comment type="cofactor">
    <cofactor evidence="1">
        <name>pyridoxal 5'-phosphate</name>
        <dbReference type="ChEBI" id="CHEBI:597326"/>
    </cofactor>
</comment>
<dbReference type="Gene3D" id="1.10.260.50">
    <property type="match status" value="1"/>
</dbReference>
<comment type="function">
    <text evidence="2">Catalyzes the removal of elemental sulfur atoms from cysteine to produce alanine. Seems to participate in the biosynthesis of the nitrogenase metalloclusters by providing the inorganic sulfur required for the Fe-S core formation.</text>
</comment>
<keyword evidence="7" id="KW-0663">Pyridoxal phosphate</keyword>
<keyword evidence="12" id="KW-0032">Aminotransferase</keyword>
<dbReference type="Gene3D" id="3.40.640.10">
    <property type="entry name" value="Type I PLP-dependent aspartate aminotransferase-like (Major domain)"/>
    <property type="match status" value="1"/>
</dbReference>
<dbReference type="EMBL" id="JTDN01000001">
    <property type="protein sequence ID" value="KHL26182.1"/>
    <property type="molecule type" value="Genomic_DNA"/>
</dbReference>
<dbReference type="RefSeq" id="WP_039095225.1">
    <property type="nucleotide sequence ID" value="NZ_JTDN01000001.1"/>
</dbReference>
<dbReference type="GO" id="GO:0051536">
    <property type="term" value="F:iron-sulfur cluster binding"/>
    <property type="evidence" value="ECO:0007669"/>
    <property type="project" value="UniProtKB-KW"/>
</dbReference>
<comment type="caution">
    <text evidence="12">The sequence shown here is derived from an EMBL/GenBank/DDBJ whole genome shotgun (WGS) entry which is preliminary data.</text>
</comment>
<dbReference type="SUPFAM" id="SSF53383">
    <property type="entry name" value="PLP-dependent transferases"/>
    <property type="match status" value="1"/>
</dbReference>
<keyword evidence="6" id="KW-0479">Metal-binding</keyword>
<dbReference type="Pfam" id="PF00266">
    <property type="entry name" value="Aminotran_5"/>
    <property type="match status" value="1"/>
</dbReference>
<evidence type="ECO:0000256" key="9">
    <source>
        <dbReference type="ARBA" id="ARBA00023014"/>
    </source>
</evidence>
<dbReference type="PANTHER" id="PTHR11601:SF34">
    <property type="entry name" value="CYSTEINE DESULFURASE"/>
    <property type="match status" value="1"/>
</dbReference>
<evidence type="ECO:0000256" key="7">
    <source>
        <dbReference type="ARBA" id="ARBA00022898"/>
    </source>
</evidence>
<keyword evidence="9" id="KW-0411">Iron-sulfur</keyword>
<evidence type="ECO:0000256" key="10">
    <source>
        <dbReference type="ARBA" id="ARBA00050776"/>
    </source>
</evidence>
<proteinExistence type="inferred from homology"/>